<accession>A0AAF0U0R6</accession>
<gene>
    <name evidence="2" type="ORF">MTR67_029003</name>
</gene>
<protein>
    <submittedName>
        <fullName evidence="2">Uncharacterized protein</fullName>
    </submittedName>
</protein>
<evidence type="ECO:0000313" key="2">
    <source>
        <dbReference type="EMBL" id="WMV35618.1"/>
    </source>
</evidence>
<evidence type="ECO:0000313" key="3">
    <source>
        <dbReference type="Proteomes" id="UP001234989"/>
    </source>
</evidence>
<dbReference type="Proteomes" id="UP001234989">
    <property type="component" value="Chromosome 6"/>
</dbReference>
<proteinExistence type="predicted"/>
<name>A0AAF0U0R6_SOLVR</name>
<reference evidence="2" key="1">
    <citation type="submission" date="2023-08" db="EMBL/GenBank/DDBJ databases">
        <title>A de novo genome assembly of Solanum verrucosum Schlechtendal, a Mexican diploid species geographically isolated from the other diploid A-genome species in potato relatives.</title>
        <authorList>
            <person name="Hosaka K."/>
        </authorList>
    </citation>
    <scope>NUCLEOTIDE SEQUENCE</scope>
    <source>
        <tissue evidence="2">Young leaves</tissue>
    </source>
</reference>
<sequence length="109" mass="12489">MSFKLRPTIPTPPDSFAKPPSTVLHRKHPTQPETHQNINLKGPLLLFHFSGWLQAEITLFPLSIFYLHQTSTEFPFRSNFPSPVISRSDSQVSIVYLLRSFTACSNYWG</sequence>
<evidence type="ECO:0000256" key="1">
    <source>
        <dbReference type="SAM" id="MobiDB-lite"/>
    </source>
</evidence>
<organism evidence="2 3">
    <name type="scientific">Solanum verrucosum</name>
    <dbReference type="NCBI Taxonomy" id="315347"/>
    <lineage>
        <taxon>Eukaryota</taxon>
        <taxon>Viridiplantae</taxon>
        <taxon>Streptophyta</taxon>
        <taxon>Embryophyta</taxon>
        <taxon>Tracheophyta</taxon>
        <taxon>Spermatophyta</taxon>
        <taxon>Magnoliopsida</taxon>
        <taxon>eudicotyledons</taxon>
        <taxon>Gunneridae</taxon>
        <taxon>Pentapetalae</taxon>
        <taxon>asterids</taxon>
        <taxon>lamiids</taxon>
        <taxon>Solanales</taxon>
        <taxon>Solanaceae</taxon>
        <taxon>Solanoideae</taxon>
        <taxon>Solaneae</taxon>
        <taxon>Solanum</taxon>
    </lineage>
</organism>
<dbReference type="AlphaFoldDB" id="A0AAF0U0R6"/>
<keyword evidence="3" id="KW-1185">Reference proteome</keyword>
<dbReference type="EMBL" id="CP133617">
    <property type="protein sequence ID" value="WMV35618.1"/>
    <property type="molecule type" value="Genomic_DNA"/>
</dbReference>
<feature type="region of interest" description="Disordered" evidence="1">
    <location>
        <begin position="1"/>
        <end position="35"/>
    </location>
</feature>